<accession>D2Q8V8</accession>
<organism evidence="2 3">
    <name type="scientific">Bifidobacterium dentium (strain ATCC 27534 / DSM 20436 / JCM 1195 / Bd1)</name>
    <dbReference type="NCBI Taxonomy" id="401473"/>
    <lineage>
        <taxon>Bacteria</taxon>
        <taxon>Bacillati</taxon>
        <taxon>Actinomycetota</taxon>
        <taxon>Actinomycetes</taxon>
        <taxon>Bifidobacteriales</taxon>
        <taxon>Bifidobacteriaceae</taxon>
        <taxon>Bifidobacterium</taxon>
    </lineage>
</organism>
<dbReference type="EC" id="5.1.3.14" evidence="2"/>
<gene>
    <name evidence="2" type="ordered locus">BDP_0576</name>
</gene>
<dbReference type="AlphaFoldDB" id="D2Q8V8"/>
<keyword evidence="3" id="KW-1185">Reference proteome</keyword>
<dbReference type="eggNOG" id="COG1940">
    <property type="taxonomic scope" value="Bacteria"/>
</dbReference>
<dbReference type="Pfam" id="PF00480">
    <property type="entry name" value="ROK"/>
    <property type="match status" value="1"/>
</dbReference>
<dbReference type="GO" id="GO:0008761">
    <property type="term" value="F:UDP-N-acetylglucosamine 2-epimerase activity"/>
    <property type="evidence" value="ECO:0007669"/>
    <property type="project" value="UniProtKB-EC"/>
</dbReference>
<keyword evidence="2" id="KW-0413">Isomerase</keyword>
<dbReference type="Gene3D" id="1.10.10.10">
    <property type="entry name" value="Winged helix-like DNA-binding domain superfamily/Winged helix DNA-binding domain"/>
    <property type="match status" value="1"/>
</dbReference>
<dbReference type="Proteomes" id="UP000008693">
    <property type="component" value="Chromosome"/>
</dbReference>
<dbReference type="InterPro" id="IPR000600">
    <property type="entry name" value="ROK"/>
</dbReference>
<dbReference type="HOGENOM" id="CLU_036604_13_2_11"/>
<dbReference type="PANTHER" id="PTHR18964">
    <property type="entry name" value="ROK (REPRESSOR, ORF, KINASE) FAMILY"/>
    <property type="match status" value="1"/>
</dbReference>
<dbReference type="Gene3D" id="3.30.420.40">
    <property type="match status" value="2"/>
</dbReference>
<dbReference type="KEGG" id="bde:BDP_0576"/>
<dbReference type="PANTHER" id="PTHR18964:SF149">
    <property type="entry name" value="BIFUNCTIONAL UDP-N-ACETYLGLUCOSAMINE 2-EPIMERASE_N-ACETYLMANNOSAMINE KINASE"/>
    <property type="match status" value="1"/>
</dbReference>
<evidence type="ECO:0000313" key="2">
    <source>
        <dbReference type="EMBL" id="ADB09244.1"/>
    </source>
</evidence>
<dbReference type="InterPro" id="IPR036390">
    <property type="entry name" value="WH_DNA-bd_sf"/>
</dbReference>
<sequence>MSMTSLRRINQDDLRNHNLSVVLDSLLRATDQLSRADLAKETGLTKATMSVLVSLLMDNGVLEEGVPTGQSLYGRPSIPLLIRGGRLCGIGLQVNTDGYGIAVLDINGTTVDEQWVDADMTNANADEVFRNLDELAKSQEASLDRMGYTLVGSGLALPGLVTDDLRLLGARNLGWEHLDLKTFDVVRRLNPKVDNEANAAALAQIPGYATQRRGIGLVEPTDSFIYLSTDVGIGGAVVRDGHVVRGDHGFGGELGHVSVDMRGPICRCGRRGCLEVYAGRRSMVSAAGIASSDAAATRESINELIDHWRQRDSKAVAVVEKALEAMASVIASIINVCDIDTVMLGGLWAHFEPDLIRRIGRMVRPQALSYPEVQARVMMADVVARPALIGAAEVGLRNFVDNPLEFLERE</sequence>
<evidence type="ECO:0000256" key="1">
    <source>
        <dbReference type="ARBA" id="ARBA00006479"/>
    </source>
</evidence>
<comment type="similarity">
    <text evidence="1">Belongs to the ROK (NagC/XylR) family.</text>
</comment>
<dbReference type="InterPro" id="IPR036388">
    <property type="entry name" value="WH-like_DNA-bd_sf"/>
</dbReference>
<reference evidence="2 3" key="1">
    <citation type="journal article" date="2009" name="PLoS Genet.">
        <title>The Bifidobacterium dentium Bd1 genome sequence reflects its genetic adaptation to the human oral cavity.</title>
        <authorList>
            <person name="Ventura M."/>
            <person name="Turroni F."/>
            <person name="Zomer A."/>
            <person name="Foroni E."/>
            <person name="Giubellini V."/>
            <person name="Bottacini F."/>
            <person name="Canchaya C."/>
            <person name="Claesson M.J."/>
            <person name="He F."/>
            <person name="Mantzourani M."/>
            <person name="Mulas L."/>
            <person name="Ferrarini A."/>
            <person name="Gao B."/>
            <person name="Delledonne M."/>
            <person name="Henrissat B."/>
            <person name="Coutinho P."/>
            <person name="Oggioni M."/>
            <person name="Gupta R.S."/>
            <person name="Zhang Z."/>
            <person name="Beighton D."/>
            <person name="Fitzgerald G.F."/>
            <person name="O'Toole P.W."/>
            <person name="van Sinderen D."/>
        </authorList>
    </citation>
    <scope>NUCLEOTIDE SEQUENCE [LARGE SCALE GENOMIC DNA]</scope>
    <source>
        <strain evidence="3">ATCC 27534 / DSM 20436 / JCM 1195 / Bd1</strain>
    </source>
</reference>
<dbReference type="STRING" id="401473.BDP_0576"/>
<dbReference type="SUPFAM" id="SSF46785">
    <property type="entry name" value="Winged helix' DNA-binding domain"/>
    <property type="match status" value="1"/>
</dbReference>
<dbReference type="InterPro" id="IPR043129">
    <property type="entry name" value="ATPase_NBD"/>
</dbReference>
<name>D2Q8V8_BIFDB</name>
<dbReference type="SUPFAM" id="SSF53067">
    <property type="entry name" value="Actin-like ATPase domain"/>
    <property type="match status" value="2"/>
</dbReference>
<proteinExistence type="inferred from homology"/>
<evidence type="ECO:0000313" key="3">
    <source>
        <dbReference type="Proteomes" id="UP000008693"/>
    </source>
</evidence>
<dbReference type="EMBL" id="CP001750">
    <property type="protein sequence ID" value="ADB09244.1"/>
    <property type="molecule type" value="Genomic_DNA"/>
</dbReference>
<protein>
    <submittedName>
        <fullName evidence="2">NagC/XylR-type transciptional regulator</fullName>
        <ecNumber evidence="2">5.1.3.14</ecNumber>
    </submittedName>
</protein>